<dbReference type="Gene3D" id="3.40.630.30">
    <property type="match status" value="1"/>
</dbReference>
<proteinExistence type="predicted"/>
<organism evidence="1 2">
    <name type="scientific">Streptomyces hintoniae</name>
    <dbReference type="NCBI Taxonomy" id="3075521"/>
    <lineage>
        <taxon>Bacteria</taxon>
        <taxon>Bacillati</taxon>
        <taxon>Actinomycetota</taxon>
        <taxon>Actinomycetes</taxon>
        <taxon>Kitasatosporales</taxon>
        <taxon>Streptomycetaceae</taxon>
        <taxon>Streptomyces</taxon>
    </lineage>
</organism>
<dbReference type="SUPFAM" id="SSF55729">
    <property type="entry name" value="Acyl-CoA N-acyltransferases (Nat)"/>
    <property type="match status" value="1"/>
</dbReference>
<name>A0ABU2UXQ3_9ACTN</name>
<dbReference type="RefSeq" id="WP_311637820.1">
    <property type="nucleotide sequence ID" value="NZ_JAVRFF010000073.1"/>
</dbReference>
<dbReference type="EC" id="2.3.1.-" evidence="1"/>
<gene>
    <name evidence="1" type="ORF">RM863_37280</name>
</gene>
<dbReference type="InterPro" id="IPR016181">
    <property type="entry name" value="Acyl_CoA_acyltransferase"/>
</dbReference>
<evidence type="ECO:0000313" key="1">
    <source>
        <dbReference type="EMBL" id="MDT0477790.1"/>
    </source>
</evidence>
<dbReference type="EMBL" id="JAVRFF010000073">
    <property type="protein sequence ID" value="MDT0477790.1"/>
    <property type="molecule type" value="Genomic_DNA"/>
</dbReference>
<reference evidence="1" key="1">
    <citation type="submission" date="2024-05" db="EMBL/GenBank/DDBJ databases">
        <title>30 novel species of actinomycetes from the DSMZ collection.</title>
        <authorList>
            <person name="Nouioui I."/>
        </authorList>
    </citation>
    <scope>NUCLEOTIDE SEQUENCE</scope>
    <source>
        <strain evidence="1">DSM 41014</strain>
    </source>
</reference>
<keyword evidence="2" id="KW-1185">Reference proteome</keyword>
<dbReference type="Proteomes" id="UP001180489">
    <property type="component" value="Unassembled WGS sequence"/>
</dbReference>
<accession>A0ABU2UXQ3</accession>
<keyword evidence="1" id="KW-0012">Acyltransferase</keyword>
<evidence type="ECO:0000313" key="2">
    <source>
        <dbReference type="Proteomes" id="UP001180489"/>
    </source>
</evidence>
<protein>
    <submittedName>
        <fullName evidence="1">GNAT family N-acetyltransferase</fullName>
        <ecNumber evidence="1">2.3.1.-</ecNumber>
    </submittedName>
</protein>
<dbReference type="GO" id="GO:0016746">
    <property type="term" value="F:acyltransferase activity"/>
    <property type="evidence" value="ECO:0007669"/>
    <property type="project" value="UniProtKB-KW"/>
</dbReference>
<sequence length="381" mass="42536">MIPPNWRYAWNNSADPRIVRAHTLADAALTARPRVTFSRPAGEGPVLAYGGLPQGLTHVLPFLEQRRGSASQRTHRGTSWTDLVCGRAAPGTDVLAVGMLHDRVPARLPRHSMLLPFRITLAVPVGTDPQEVLGRLSRKARQQHARELLSHSRTLEVATGEDDFAFFYDGMHRPTMVNRHGDAARSEDRESARVCLFQHGVLFFLRESGHRVAGMLCRLEGRTLVVRLAGVDGGSDHAYTSGTYLAMYVLILQWAAEHGLTQVDLSGCEPFLSKGIFQFKRKMHPEVGLPRNHFANKRLLLQVCRDNPTVRDFLAANPVLAFGRGQRLEAAYFHDADRPPRLDLRWKCPGVHEHRLVHLDDFLAGLAHPAQQTPAVRTNLP</sequence>
<keyword evidence="1" id="KW-0808">Transferase</keyword>
<comment type="caution">
    <text evidence="1">The sequence shown here is derived from an EMBL/GenBank/DDBJ whole genome shotgun (WGS) entry which is preliminary data.</text>
</comment>